<dbReference type="STRING" id="1798338.A3J56_02770"/>
<dbReference type="InterPro" id="IPR008978">
    <property type="entry name" value="HSP20-like_chaperone"/>
</dbReference>
<dbReference type="InterPro" id="IPR031107">
    <property type="entry name" value="Small_HSP"/>
</dbReference>
<gene>
    <name evidence="4" type="ORF">A3J56_02770</name>
</gene>
<accession>A0A1F5WFP8</accession>
<protein>
    <recommendedName>
        <fullName evidence="3">SHSP domain-containing protein</fullName>
    </recommendedName>
</protein>
<name>A0A1F5WFP8_9BACT</name>
<dbReference type="Proteomes" id="UP000178406">
    <property type="component" value="Unassembled WGS sequence"/>
</dbReference>
<dbReference type="Pfam" id="PF00011">
    <property type="entry name" value="HSP20"/>
    <property type="match status" value="1"/>
</dbReference>
<evidence type="ECO:0000256" key="2">
    <source>
        <dbReference type="RuleBase" id="RU003616"/>
    </source>
</evidence>
<dbReference type="PANTHER" id="PTHR11527">
    <property type="entry name" value="HEAT-SHOCK PROTEIN 20 FAMILY MEMBER"/>
    <property type="match status" value="1"/>
</dbReference>
<organism evidence="4 5">
    <name type="scientific">Candidatus Giovannonibacteria bacterium RIFCSPHIGHO2_02_FULL_46_20</name>
    <dbReference type="NCBI Taxonomy" id="1798338"/>
    <lineage>
        <taxon>Bacteria</taxon>
        <taxon>Candidatus Giovannoniibacteriota</taxon>
    </lineage>
</organism>
<evidence type="ECO:0000313" key="4">
    <source>
        <dbReference type="EMBL" id="OGF74445.1"/>
    </source>
</evidence>
<feature type="domain" description="SHSP" evidence="3">
    <location>
        <begin position="37"/>
        <end position="149"/>
    </location>
</feature>
<dbReference type="AlphaFoldDB" id="A0A1F5WFP8"/>
<comment type="caution">
    <text evidence="4">The sequence shown here is derived from an EMBL/GenBank/DDBJ whole genome shotgun (WGS) entry which is preliminary data.</text>
</comment>
<proteinExistence type="inferred from homology"/>
<evidence type="ECO:0000256" key="1">
    <source>
        <dbReference type="PROSITE-ProRule" id="PRU00285"/>
    </source>
</evidence>
<comment type="similarity">
    <text evidence="1 2">Belongs to the small heat shock protein (HSP20) family.</text>
</comment>
<evidence type="ECO:0000313" key="5">
    <source>
        <dbReference type="Proteomes" id="UP000178406"/>
    </source>
</evidence>
<reference evidence="4 5" key="1">
    <citation type="journal article" date="2016" name="Nat. Commun.">
        <title>Thousands of microbial genomes shed light on interconnected biogeochemical processes in an aquifer system.</title>
        <authorList>
            <person name="Anantharaman K."/>
            <person name="Brown C.T."/>
            <person name="Hug L.A."/>
            <person name="Sharon I."/>
            <person name="Castelle C.J."/>
            <person name="Probst A.J."/>
            <person name="Thomas B.C."/>
            <person name="Singh A."/>
            <person name="Wilkins M.J."/>
            <person name="Karaoz U."/>
            <person name="Brodie E.L."/>
            <person name="Williams K.H."/>
            <person name="Hubbard S.S."/>
            <person name="Banfield J.F."/>
        </authorList>
    </citation>
    <scope>NUCLEOTIDE SEQUENCE [LARGE SCALE GENOMIC DNA]</scope>
</reference>
<dbReference type="SUPFAM" id="SSF49764">
    <property type="entry name" value="HSP20-like chaperones"/>
    <property type="match status" value="1"/>
</dbReference>
<dbReference type="PROSITE" id="PS01031">
    <property type="entry name" value="SHSP"/>
    <property type="match status" value="1"/>
</dbReference>
<evidence type="ECO:0000259" key="3">
    <source>
        <dbReference type="PROSITE" id="PS01031"/>
    </source>
</evidence>
<dbReference type="CDD" id="cd06464">
    <property type="entry name" value="ACD_sHsps-like"/>
    <property type="match status" value="1"/>
</dbReference>
<dbReference type="Gene3D" id="2.60.40.790">
    <property type="match status" value="1"/>
</dbReference>
<sequence>MEKRSFFERLTGTPAASAERHITPKGNQDTSAPAALLADEEGQLTVDMWQTPSEIIIQTIIGGIKPDDVDVSISHEMVTIRGKRANANTISSTDYFYQELFWGAFSRTILLPQEVDVDNSEATIKHGLLTVRLPKLDKTRTQKLKVKNE</sequence>
<dbReference type="InterPro" id="IPR002068">
    <property type="entry name" value="A-crystallin/Hsp20_dom"/>
</dbReference>
<dbReference type="EMBL" id="MFHQ01000018">
    <property type="protein sequence ID" value="OGF74445.1"/>
    <property type="molecule type" value="Genomic_DNA"/>
</dbReference>